<reference evidence="2" key="1">
    <citation type="journal article" date="2011" name="Stand. Genomic Sci.">
        <title>Genome sequence of the filamentous, gliding Thiothrix nivea neotype strain (JP2(T)).</title>
        <authorList>
            <person name="Lapidus A."/>
            <person name="Nolan M."/>
            <person name="Lucas S."/>
            <person name="Glavina Del Rio T."/>
            <person name="Tice H."/>
            <person name="Cheng J.F."/>
            <person name="Tapia R."/>
            <person name="Han C."/>
            <person name="Goodwin L."/>
            <person name="Pitluck S."/>
            <person name="Liolios K."/>
            <person name="Pagani I."/>
            <person name="Ivanova N."/>
            <person name="Huntemann M."/>
            <person name="Mavromatis K."/>
            <person name="Mikhailova N."/>
            <person name="Pati A."/>
            <person name="Chen A."/>
            <person name="Palaniappan K."/>
            <person name="Land M."/>
            <person name="Brambilla E.M."/>
            <person name="Rohde M."/>
            <person name="Abt B."/>
            <person name="Verbarg S."/>
            <person name="Goker M."/>
            <person name="Bristow J."/>
            <person name="Eisen J.A."/>
            <person name="Markowitz V."/>
            <person name="Hugenholtz P."/>
            <person name="Kyrpides N.C."/>
            <person name="Klenk H.P."/>
            <person name="Woyke T."/>
        </authorList>
    </citation>
    <scope>NUCLEOTIDE SEQUENCE [LARGE SCALE GENOMIC DNA]</scope>
    <source>
        <strain evidence="2">ATCC 35100 / DSM 5205 / JP2</strain>
    </source>
</reference>
<dbReference type="SUPFAM" id="SSF143749">
    <property type="entry name" value="Phage tail protein-like"/>
    <property type="match status" value="1"/>
</dbReference>
<evidence type="ECO:0000313" key="2">
    <source>
        <dbReference type="Proteomes" id="UP000005317"/>
    </source>
</evidence>
<dbReference type="RefSeq" id="WP_002707275.1">
    <property type="nucleotide sequence ID" value="NZ_JH651384.1"/>
</dbReference>
<dbReference type="EMBL" id="JH651384">
    <property type="protein sequence ID" value="EIJ33321.1"/>
    <property type="molecule type" value="Genomic_DNA"/>
</dbReference>
<accession>A0A656H960</accession>
<dbReference type="InterPro" id="IPR035934">
    <property type="entry name" value="Phage_tail_protein-like_sf"/>
</dbReference>
<evidence type="ECO:0008006" key="3">
    <source>
        <dbReference type="Google" id="ProtNLM"/>
    </source>
</evidence>
<sequence length="141" mass="15301">MSLLELEQAILGKLAATPQLSALKVEPYPERPSEYRLMNPKGAVLVVVQGSRYSQAIGGVQARKTRIIITLLVRNLNSHAGAYVLLDAVLASLAGWCPGDGWYDLAAQSENFVTEDNGVWQYDVVFEVESKLVSAYGACGE</sequence>
<dbReference type="Gene3D" id="3.30.2000.10">
    <property type="entry name" value="Phage tail protein-like"/>
    <property type="match status" value="1"/>
</dbReference>
<proteinExistence type="predicted"/>
<evidence type="ECO:0000313" key="1">
    <source>
        <dbReference type="EMBL" id="EIJ33321.1"/>
    </source>
</evidence>
<organism evidence="1 2">
    <name type="scientific">Thiothrix nivea (strain ATCC 35100 / DSM 5205 / JP2)</name>
    <dbReference type="NCBI Taxonomy" id="870187"/>
    <lineage>
        <taxon>Bacteria</taxon>
        <taxon>Pseudomonadati</taxon>
        <taxon>Pseudomonadota</taxon>
        <taxon>Gammaproteobacteria</taxon>
        <taxon>Thiotrichales</taxon>
        <taxon>Thiotrichaceae</taxon>
        <taxon>Thiothrix</taxon>
    </lineage>
</organism>
<gene>
    <name evidence="1" type="ORF">Thini_0684</name>
</gene>
<dbReference type="InterPro" id="IPR018602">
    <property type="entry name" value="Gp37/STM4215"/>
</dbReference>
<name>A0A656H960_THINJ</name>
<dbReference type="InterPro" id="IPR038042">
    <property type="entry name" value="Gp37-like"/>
</dbReference>
<dbReference type="Pfam" id="PF09646">
    <property type="entry name" value="Gp37"/>
    <property type="match status" value="1"/>
</dbReference>
<keyword evidence="2" id="KW-1185">Reference proteome</keyword>
<protein>
    <recommendedName>
        <fullName evidence="3">Gp37 protein</fullName>
    </recommendedName>
</protein>
<dbReference type="OrthoDB" id="8612631at2"/>
<dbReference type="Proteomes" id="UP000005317">
    <property type="component" value="Unassembled WGS sequence"/>
</dbReference>
<dbReference type="AlphaFoldDB" id="A0A656H960"/>